<comment type="caution">
    <text evidence="1">The sequence shown here is derived from an EMBL/GenBank/DDBJ whole genome shotgun (WGS) entry which is preliminary data.</text>
</comment>
<proteinExistence type="predicted"/>
<gene>
    <name evidence="1" type="ORF">LCGC14_1214450</name>
</gene>
<reference evidence="1" key="1">
    <citation type="journal article" date="2015" name="Nature">
        <title>Complex archaea that bridge the gap between prokaryotes and eukaryotes.</title>
        <authorList>
            <person name="Spang A."/>
            <person name="Saw J.H."/>
            <person name="Jorgensen S.L."/>
            <person name="Zaremba-Niedzwiedzka K."/>
            <person name="Martijn J."/>
            <person name="Lind A.E."/>
            <person name="van Eijk R."/>
            <person name="Schleper C."/>
            <person name="Guy L."/>
            <person name="Ettema T.J."/>
        </authorList>
    </citation>
    <scope>NUCLEOTIDE SEQUENCE</scope>
</reference>
<accession>A0A0F9M0K0</accession>
<name>A0A0F9M0K0_9ZZZZ</name>
<protein>
    <submittedName>
        <fullName evidence="1">Uncharacterized protein</fullName>
    </submittedName>
</protein>
<evidence type="ECO:0000313" key="1">
    <source>
        <dbReference type="EMBL" id="KKM92846.1"/>
    </source>
</evidence>
<dbReference type="AlphaFoldDB" id="A0A0F9M0K0"/>
<organism evidence="1">
    <name type="scientific">marine sediment metagenome</name>
    <dbReference type="NCBI Taxonomy" id="412755"/>
    <lineage>
        <taxon>unclassified sequences</taxon>
        <taxon>metagenomes</taxon>
        <taxon>ecological metagenomes</taxon>
    </lineage>
</organism>
<dbReference type="EMBL" id="LAZR01006343">
    <property type="protein sequence ID" value="KKM92846.1"/>
    <property type="molecule type" value="Genomic_DNA"/>
</dbReference>
<sequence length="78" mass="9323">MIHIAIFMQKGLLEELEVFTDREEAEQQAEEWRKKSNPAEDVVDILEREPHIDISRRFPHLFKDLCLKINRQKTYKGA</sequence>